<name>U1Q753_9ACTO</name>
<dbReference type="Proteomes" id="UP000016498">
    <property type="component" value="Unassembled WGS sequence"/>
</dbReference>
<gene>
    <name evidence="1" type="ORF">HMPREF1549_02216</name>
</gene>
<organism evidence="1 2">
    <name type="scientific">Actinomyces johnsonii F0510</name>
    <dbReference type="NCBI Taxonomy" id="1227262"/>
    <lineage>
        <taxon>Bacteria</taxon>
        <taxon>Bacillati</taxon>
        <taxon>Actinomycetota</taxon>
        <taxon>Actinomycetes</taxon>
        <taxon>Actinomycetales</taxon>
        <taxon>Actinomycetaceae</taxon>
        <taxon>Actinomyces</taxon>
    </lineage>
</organism>
<accession>U1Q753</accession>
<comment type="caution">
    <text evidence="1">The sequence shown here is derived from an EMBL/GenBank/DDBJ whole genome shotgun (WGS) entry which is preliminary data.</text>
</comment>
<protein>
    <submittedName>
        <fullName evidence="1">Uncharacterized protein</fullName>
    </submittedName>
</protein>
<evidence type="ECO:0000313" key="1">
    <source>
        <dbReference type="EMBL" id="ERH17939.1"/>
    </source>
</evidence>
<dbReference type="AlphaFoldDB" id="U1Q753"/>
<reference evidence="1 2" key="1">
    <citation type="submission" date="2013-06" db="EMBL/GenBank/DDBJ databases">
        <authorList>
            <person name="Weinstock G."/>
            <person name="Sodergren E."/>
            <person name="Lobos E.A."/>
            <person name="Fulton L."/>
            <person name="Fulton R."/>
            <person name="Courtney L."/>
            <person name="Fronick C."/>
            <person name="O'Laughlin M."/>
            <person name="Godfrey J."/>
            <person name="Wilson R.M."/>
            <person name="Miner T."/>
            <person name="Farmer C."/>
            <person name="Delehaunty K."/>
            <person name="Cordes M."/>
            <person name="Minx P."/>
            <person name="Tomlinson C."/>
            <person name="Chen J."/>
            <person name="Wollam A."/>
            <person name="Pepin K.H."/>
            <person name="Bhonagiri V."/>
            <person name="Zhang X."/>
            <person name="Warren W."/>
            <person name="Mitreva M."/>
            <person name="Mardis E.R."/>
            <person name="Wilson R.K."/>
        </authorList>
    </citation>
    <scope>NUCLEOTIDE SEQUENCE [LARGE SCALE GENOMIC DNA]</scope>
    <source>
        <strain evidence="1 2">F0510</strain>
    </source>
</reference>
<sequence>MVDCISWERVTCDDIFYEPFWWRREHLWRFRKQAPSQEQVAAGVDD</sequence>
<evidence type="ECO:0000313" key="2">
    <source>
        <dbReference type="Proteomes" id="UP000016498"/>
    </source>
</evidence>
<dbReference type="EMBL" id="AWSD01000241">
    <property type="protein sequence ID" value="ERH17939.1"/>
    <property type="molecule type" value="Genomic_DNA"/>
</dbReference>
<dbReference type="HOGENOM" id="CLU_3179165_0_0_11"/>
<proteinExistence type="predicted"/>